<evidence type="ECO:0000256" key="3">
    <source>
        <dbReference type="ARBA" id="ARBA00023235"/>
    </source>
</evidence>
<dbReference type="PANTHER" id="PTHR43684:SF1">
    <property type="entry name" value="ENOYL-COA DELTA ISOMERASE 2"/>
    <property type="match status" value="1"/>
</dbReference>
<keyword evidence="4" id="KW-0812">Transmembrane</keyword>
<dbReference type="InterPro" id="IPR001753">
    <property type="entry name" value="Enoyl-CoA_hydra/iso"/>
</dbReference>
<dbReference type="InterPro" id="IPR029045">
    <property type="entry name" value="ClpP/crotonase-like_dom_sf"/>
</dbReference>
<keyword evidence="4" id="KW-1133">Transmembrane helix</keyword>
<evidence type="ECO:0000313" key="5">
    <source>
        <dbReference type="EMBL" id="TMS37234.1"/>
    </source>
</evidence>
<keyword evidence="6" id="KW-1185">Reference proteome</keyword>
<evidence type="ECO:0000256" key="1">
    <source>
        <dbReference type="ARBA" id="ARBA00004275"/>
    </source>
</evidence>
<evidence type="ECO:0000313" key="6">
    <source>
        <dbReference type="Proteomes" id="UP000298663"/>
    </source>
</evidence>
<accession>A0A4U8UW39</accession>
<keyword evidence="2" id="KW-0576">Peroxisome</keyword>
<dbReference type="PROSITE" id="PS51257">
    <property type="entry name" value="PROKAR_LIPOPROTEIN"/>
    <property type="match status" value="1"/>
</dbReference>
<proteinExistence type="predicted"/>
<protein>
    <submittedName>
        <fullName evidence="5">Uncharacterized protein</fullName>
    </submittedName>
</protein>
<dbReference type="PANTHER" id="PTHR43684">
    <property type="match status" value="1"/>
</dbReference>
<name>A0A4U8UW39_STECR</name>
<dbReference type="CDD" id="cd06558">
    <property type="entry name" value="crotonase-like"/>
    <property type="match status" value="1"/>
</dbReference>
<dbReference type="OrthoDB" id="409763at2759"/>
<gene>
    <name evidence="5" type="ORF">L596_004209</name>
</gene>
<dbReference type="SUPFAM" id="SSF52096">
    <property type="entry name" value="ClpP/crotonase"/>
    <property type="match status" value="1"/>
</dbReference>
<dbReference type="AlphaFoldDB" id="A0A4U8UW39"/>
<organism evidence="5 6">
    <name type="scientific">Steinernema carpocapsae</name>
    <name type="common">Entomopathogenic nematode</name>
    <dbReference type="NCBI Taxonomy" id="34508"/>
    <lineage>
        <taxon>Eukaryota</taxon>
        <taxon>Metazoa</taxon>
        <taxon>Ecdysozoa</taxon>
        <taxon>Nematoda</taxon>
        <taxon>Chromadorea</taxon>
        <taxon>Rhabditida</taxon>
        <taxon>Tylenchina</taxon>
        <taxon>Panagrolaimomorpha</taxon>
        <taxon>Strongyloidoidea</taxon>
        <taxon>Steinernematidae</taxon>
        <taxon>Steinernema</taxon>
    </lineage>
</organism>
<dbReference type="GO" id="GO:0005777">
    <property type="term" value="C:peroxisome"/>
    <property type="evidence" value="ECO:0007669"/>
    <property type="project" value="UniProtKB-SubCell"/>
</dbReference>
<dbReference type="InterPro" id="IPR051053">
    <property type="entry name" value="ECH/Chromodomain_protein"/>
</dbReference>
<dbReference type="Pfam" id="PF00378">
    <property type="entry name" value="ECH_1"/>
    <property type="match status" value="1"/>
</dbReference>
<dbReference type="GO" id="GO:0004165">
    <property type="term" value="F:delta(3)-delta(2)-enoyl-CoA isomerase activity"/>
    <property type="evidence" value="ECO:0007669"/>
    <property type="project" value="UniProtKB-ARBA"/>
</dbReference>
<comment type="subcellular location">
    <subcellularLocation>
        <location evidence="1">Peroxisome</location>
    </subcellularLocation>
</comment>
<dbReference type="STRING" id="34508.A0A4U8UW39"/>
<comment type="caution">
    <text evidence="5">The sequence shown here is derived from an EMBL/GenBank/DDBJ whole genome shotgun (WGS) entry which is preliminary data.</text>
</comment>
<keyword evidence="3" id="KW-0413">Isomerase</keyword>
<evidence type="ECO:0000256" key="2">
    <source>
        <dbReference type="ARBA" id="ARBA00023140"/>
    </source>
</evidence>
<sequence length="166" mass="18360">MVRHKKILIGLVNGPAIGIACTTLSLCDLLICSDKAYFSTPFTQMGICPEGTSSVTFAQSMGYTKAAQMVLFSESLSAQDAFTCGFVARLLPHQTFKEDARKIVEKYAANLVPQSILYSKNMIKSDDLKKRLLGVNIYEGICVKERFMAPETMDKLTKKFGLQSKL</sequence>
<reference evidence="5 6" key="1">
    <citation type="journal article" date="2015" name="Genome Biol.">
        <title>Comparative genomics of Steinernema reveals deeply conserved gene regulatory networks.</title>
        <authorList>
            <person name="Dillman A.R."/>
            <person name="Macchietto M."/>
            <person name="Porter C.F."/>
            <person name="Rogers A."/>
            <person name="Williams B."/>
            <person name="Antoshechkin I."/>
            <person name="Lee M.M."/>
            <person name="Goodwin Z."/>
            <person name="Lu X."/>
            <person name="Lewis E.E."/>
            <person name="Goodrich-Blair H."/>
            <person name="Stock S.P."/>
            <person name="Adams B.J."/>
            <person name="Sternberg P.W."/>
            <person name="Mortazavi A."/>
        </authorList>
    </citation>
    <scope>NUCLEOTIDE SEQUENCE [LARGE SCALE GENOMIC DNA]</scope>
    <source>
        <strain evidence="5 6">ALL</strain>
    </source>
</reference>
<dbReference type="Gene3D" id="3.90.226.10">
    <property type="entry name" value="2-enoyl-CoA Hydratase, Chain A, domain 1"/>
    <property type="match status" value="1"/>
</dbReference>
<evidence type="ECO:0000256" key="4">
    <source>
        <dbReference type="SAM" id="Phobius"/>
    </source>
</evidence>
<reference evidence="5 6" key="2">
    <citation type="journal article" date="2019" name="G3 (Bethesda)">
        <title>Hybrid Assembly of the Genome of the Entomopathogenic Nematode Steinernema carpocapsae Identifies the X-Chromosome.</title>
        <authorList>
            <person name="Serra L."/>
            <person name="Macchietto M."/>
            <person name="Macias-Munoz A."/>
            <person name="McGill C.J."/>
            <person name="Rodriguez I.M."/>
            <person name="Rodriguez B."/>
            <person name="Murad R."/>
            <person name="Mortazavi A."/>
        </authorList>
    </citation>
    <scope>NUCLEOTIDE SEQUENCE [LARGE SCALE GENOMIC DNA]</scope>
    <source>
        <strain evidence="5 6">ALL</strain>
    </source>
</reference>
<dbReference type="EMBL" id="AZBU02000001">
    <property type="protein sequence ID" value="TMS37234.1"/>
    <property type="molecule type" value="Genomic_DNA"/>
</dbReference>
<feature type="transmembrane region" description="Helical" evidence="4">
    <location>
        <begin position="7"/>
        <end position="31"/>
    </location>
</feature>
<dbReference type="Proteomes" id="UP000298663">
    <property type="component" value="Unassembled WGS sequence"/>
</dbReference>
<keyword evidence="4" id="KW-0472">Membrane</keyword>